<dbReference type="GO" id="GO:0003677">
    <property type="term" value="F:DNA binding"/>
    <property type="evidence" value="ECO:0007669"/>
    <property type="project" value="InterPro"/>
</dbReference>
<dbReference type="GO" id="GO:0046982">
    <property type="term" value="F:protein heterodimerization activity"/>
    <property type="evidence" value="ECO:0007669"/>
    <property type="project" value="InterPro"/>
</dbReference>
<feature type="compositionally biased region" description="Basic residues" evidence="2">
    <location>
        <begin position="240"/>
        <end position="261"/>
    </location>
</feature>
<comment type="caution">
    <text evidence="4">The sequence shown here is derived from an EMBL/GenBank/DDBJ whole genome shotgun (WGS) entry which is preliminary data.</text>
</comment>
<dbReference type="SUPFAM" id="SSF47113">
    <property type="entry name" value="Histone-fold"/>
    <property type="match status" value="1"/>
</dbReference>
<dbReference type="PANTHER" id="PTHR45810">
    <property type="entry name" value="HISTONE H3.2"/>
    <property type="match status" value="1"/>
</dbReference>
<sequence>MDEIPRQSSRSSTLVLPDQNLSASSILQQTRGNGYVLKETTTHTTRTREVHVNGANFARPNRQPLADLQSNVGPSSRWGDSNRFSHSVSSSALTTDDYTLMLEAEKQRARANAAAVDSSSAIHDFDRIPASSSRMYNPASDVFPTRHQQQGDQSRTQPRMVELEEVESSDDEGSESDGSSGGEEEGEESGRKEGSDNDDDDIPQHNHHQYSRQGNPSSTSTSTHNYTGGSTKQRTVIPLPKHKQKRGKLQKTNRRVLKQPKRYAPGAKALKEIRDLQKSTKLLVPKVPFARVVRQVMQELGKEDYRIQALAIEALQEGCEAKMVELFEMGCHAMSHAKRATLFPSDIQLVRRIRNE</sequence>
<name>A0A2A2JTG2_9BILA</name>
<dbReference type="STRING" id="2018661.A0A2A2JTG2"/>
<dbReference type="InterPro" id="IPR000164">
    <property type="entry name" value="Histone_H3/CENP-A"/>
</dbReference>
<evidence type="ECO:0000259" key="3">
    <source>
        <dbReference type="Pfam" id="PF00125"/>
    </source>
</evidence>
<dbReference type="AlphaFoldDB" id="A0A2A2JTG2"/>
<feature type="compositionally biased region" description="Polar residues" evidence="2">
    <location>
        <begin position="146"/>
        <end position="157"/>
    </location>
</feature>
<keyword evidence="5" id="KW-1185">Reference proteome</keyword>
<dbReference type="GO" id="GO:0000786">
    <property type="term" value="C:nucleosome"/>
    <property type="evidence" value="ECO:0007669"/>
    <property type="project" value="InterPro"/>
</dbReference>
<accession>A0A2A2JTG2</accession>
<dbReference type="CDD" id="cd22911">
    <property type="entry name" value="HFD_H3"/>
    <property type="match status" value="1"/>
</dbReference>
<feature type="region of interest" description="Disordered" evidence="2">
    <location>
        <begin position="129"/>
        <end position="261"/>
    </location>
</feature>
<dbReference type="PRINTS" id="PR00622">
    <property type="entry name" value="HISTONEH3"/>
</dbReference>
<feature type="compositionally biased region" description="Acidic residues" evidence="2">
    <location>
        <begin position="163"/>
        <end position="175"/>
    </location>
</feature>
<reference evidence="4 5" key="1">
    <citation type="journal article" date="2017" name="Curr. Biol.">
        <title>Genome architecture and evolution of a unichromosomal asexual nematode.</title>
        <authorList>
            <person name="Fradin H."/>
            <person name="Zegar C."/>
            <person name="Gutwein M."/>
            <person name="Lucas J."/>
            <person name="Kovtun M."/>
            <person name="Corcoran D."/>
            <person name="Baugh L.R."/>
            <person name="Kiontke K."/>
            <person name="Gunsalus K."/>
            <person name="Fitch D.H."/>
            <person name="Piano F."/>
        </authorList>
    </citation>
    <scope>NUCLEOTIDE SEQUENCE [LARGE SCALE GENOMIC DNA]</scope>
    <source>
        <strain evidence="4">PF1309</strain>
    </source>
</reference>
<evidence type="ECO:0000313" key="5">
    <source>
        <dbReference type="Proteomes" id="UP000218231"/>
    </source>
</evidence>
<dbReference type="OrthoDB" id="4025405at2759"/>
<proteinExistence type="inferred from homology"/>
<feature type="compositionally biased region" description="Polar residues" evidence="2">
    <location>
        <begin position="68"/>
        <end position="88"/>
    </location>
</feature>
<feature type="region of interest" description="Disordered" evidence="2">
    <location>
        <begin position="65"/>
        <end position="88"/>
    </location>
</feature>
<dbReference type="InterPro" id="IPR007125">
    <property type="entry name" value="H2A/H2B/H3"/>
</dbReference>
<evidence type="ECO:0000256" key="2">
    <source>
        <dbReference type="SAM" id="MobiDB-lite"/>
    </source>
</evidence>
<dbReference type="SMART" id="SM00428">
    <property type="entry name" value="H3"/>
    <property type="match status" value="1"/>
</dbReference>
<organism evidence="4 5">
    <name type="scientific">Diploscapter pachys</name>
    <dbReference type="NCBI Taxonomy" id="2018661"/>
    <lineage>
        <taxon>Eukaryota</taxon>
        <taxon>Metazoa</taxon>
        <taxon>Ecdysozoa</taxon>
        <taxon>Nematoda</taxon>
        <taxon>Chromadorea</taxon>
        <taxon>Rhabditida</taxon>
        <taxon>Rhabditina</taxon>
        <taxon>Rhabditomorpha</taxon>
        <taxon>Rhabditoidea</taxon>
        <taxon>Rhabditidae</taxon>
        <taxon>Diploscapter</taxon>
    </lineage>
</organism>
<feature type="domain" description="Core Histone H2A/H2B/H3" evidence="3">
    <location>
        <begin position="265"/>
        <end position="353"/>
    </location>
</feature>
<dbReference type="Proteomes" id="UP000218231">
    <property type="component" value="Unassembled WGS sequence"/>
</dbReference>
<protein>
    <recommendedName>
        <fullName evidence="3">Core Histone H2A/H2B/H3 domain-containing protein</fullName>
    </recommendedName>
</protein>
<dbReference type="GO" id="GO:0030527">
    <property type="term" value="F:structural constituent of chromatin"/>
    <property type="evidence" value="ECO:0007669"/>
    <property type="project" value="InterPro"/>
</dbReference>
<evidence type="ECO:0000256" key="1">
    <source>
        <dbReference type="ARBA" id="ARBA00010343"/>
    </source>
</evidence>
<evidence type="ECO:0000313" key="4">
    <source>
        <dbReference type="EMBL" id="PAV64859.1"/>
    </source>
</evidence>
<dbReference type="InterPro" id="IPR009072">
    <property type="entry name" value="Histone-fold"/>
</dbReference>
<dbReference type="Pfam" id="PF00125">
    <property type="entry name" value="Histone"/>
    <property type="match status" value="1"/>
</dbReference>
<dbReference type="EMBL" id="LIAE01010237">
    <property type="protein sequence ID" value="PAV64859.1"/>
    <property type="molecule type" value="Genomic_DNA"/>
</dbReference>
<dbReference type="Gene3D" id="1.10.20.10">
    <property type="entry name" value="Histone, subunit A"/>
    <property type="match status" value="1"/>
</dbReference>
<feature type="compositionally biased region" description="Polar residues" evidence="2">
    <location>
        <begin position="211"/>
        <end position="234"/>
    </location>
</feature>
<dbReference type="PANTHER" id="PTHR45810:SF1">
    <property type="entry name" value="HISTONE H3-LIKE CENTROMERIC PROTEIN A"/>
    <property type="match status" value="1"/>
</dbReference>
<gene>
    <name evidence="4" type="ORF">WR25_00862</name>
</gene>
<comment type="similarity">
    <text evidence="1">Belongs to the histone H3 family.</text>
</comment>